<accession>A0AAV9WYR4</accession>
<dbReference type="EMBL" id="JAVHJO010000013">
    <property type="protein sequence ID" value="KAK6530250.1"/>
    <property type="molecule type" value="Genomic_DNA"/>
</dbReference>
<feature type="compositionally biased region" description="Polar residues" evidence="1">
    <location>
        <begin position="332"/>
        <end position="347"/>
    </location>
</feature>
<keyword evidence="2" id="KW-0732">Signal</keyword>
<comment type="caution">
    <text evidence="3">The sequence shown here is derived from an EMBL/GenBank/DDBJ whole genome shotgun (WGS) entry which is preliminary data.</text>
</comment>
<feature type="signal peptide" evidence="2">
    <location>
        <begin position="1"/>
        <end position="27"/>
    </location>
</feature>
<evidence type="ECO:0000313" key="3">
    <source>
        <dbReference type="EMBL" id="KAK6530250.1"/>
    </source>
</evidence>
<feature type="compositionally biased region" description="Polar residues" evidence="1">
    <location>
        <begin position="355"/>
        <end position="374"/>
    </location>
</feature>
<keyword evidence="4" id="KW-1185">Reference proteome</keyword>
<feature type="region of interest" description="Disordered" evidence="1">
    <location>
        <begin position="332"/>
        <end position="374"/>
    </location>
</feature>
<dbReference type="AlphaFoldDB" id="A0AAV9WYR4"/>
<organism evidence="3 4">
    <name type="scientific">Orbilia ellipsospora</name>
    <dbReference type="NCBI Taxonomy" id="2528407"/>
    <lineage>
        <taxon>Eukaryota</taxon>
        <taxon>Fungi</taxon>
        <taxon>Dikarya</taxon>
        <taxon>Ascomycota</taxon>
        <taxon>Pezizomycotina</taxon>
        <taxon>Orbiliomycetes</taxon>
        <taxon>Orbiliales</taxon>
        <taxon>Orbiliaceae</taxon>
        <taxon>Orbilia</taxon>
    </lineage>
</organism>
<evidence type="ECO:0000313" key="4">
    <source>
        <dbReference type="Proteomes" id="UP001365542"/>
    </source>
</evidence>
<name>A0AAV9WYR4_9PEZI</name>
<evidence type="ECO:0000256" key="1">
    <source>
        <dbReference type="SAM" id="MobiDB-lite"/>
    </source>
</evidence>
<evidence type="ECO:0000256" key="2">
    <source>
        <dbReference type="SAM" id="SignalP"/>
    </source>
</evidence>
<feature type="chain" id="PRO_5043889062" evidence="2">
    <location>
        <begin position="28"/>
        <end position="632"/>
    </location>
</feature>
<reference evidence="3 4" key="1">
    <citation type="submission" date="2019-10" db="EMBL/GenBank/DDBJ databases">
        <authorList>
            <person name="Palmer J.M."/>
        </authorList>
    </citation>
    <scope>NUCLEOTIDE SEQUENCE [LARGE SCALE GENOMIC DNA]</scope>
    <source>
        <strain evidence="3 4">TWF694</strain>
    </source>
</reference>
<protein>
    <submittedName>
        <fullName evidence="3">Uncharacterized protein</fullName>
    </submittedName>
</protein>
<gene>
    <name evidence="3" type="ORF">TWF694_003613</name>
</gene>
<dbReference type="Proteomes" id="UP001365542">
    <property type="component" value="Unassembled WGS sequence"/>
</dbReference>
<proteinExistence type="predicted"/>
<sequence length="632" mass="71587">MRNLLLNRSSTIAFLAHVLFFSKPAAAWYQAISSDGTSDIRIKVTPHTDNTCFKRNPNKEAILGILNVAGSKQLKAMAFWDTSGCNKPKAEQFSLFVHWYDLPVGIQILDLGIPGLEHGWRSSRGIDPYDAHWVDYKNPQGRRYLPNEDGITAIGRFYWAMMQSVPPGGIRFRIVDTDEWITILNVIYIPKRIDGGPLVPDKSLGLFESEYAQAELKTQMLAYFKATGGVAYHNVDSQLSRLRAQYRLESLDIPRLDGARPERPEKRVVRKLLQAYIENPLNTEGWFIPPGGQRKHPNLQAYPNPRDRLDLDPRVKAIWDSVPRLRHMTSRLQSQQDVGYTQPSSGAVQGPNLVSKPNPSESIPNSNTATSQEPFLTPVSQQTLPPKLATLTEARQILQDKLKNILWKNDLEVGDQIFNNQALRLVMSGYPALISPPIDGPVLNSEERREGWEGNYGLAEAGAAFADSLAGRQSEWEFPRFLQLGLTIEEAEAIKVAEEARLAEEYVAENIPPSPVEEPVELDEFLGHYLDELPPPLEKPESYNWEFDLLWDIEMEKALREAKDKERIEAGAKKFLMEIENDEPSPEEFKRQMEQAIVQMSDEFGILEMLRKELGPVDRGMIVEADSFLEEL</sequence>